<dbReference type="InterPro" id="IPR050065">
    <property type="entry name" value="GlmU-like"/>
</dbReference>
<protein>
    <recommendedName>
        <fullName evidence="6">Glucose-1-phosphate thymidylyltransferase</fullName>
    </recommendedName>
</protein>
<dbReference type="Gene3D" id="2.160.10.10">
    <property type="entry name" value="Hexapeptide repeat proteins"/>
    <property type="match status" value="1"/>
</dbReference>
<gene>
    <name evidence="4" type="ORF">CH333_07910</name>
    <name evidence="3" type="ORF">CH333_08925</name>
</gene>
<dbReference type="EMBL" id="NOZQ01000182">
    <property type="protein sequence ID" value="OYD14452.1"/>
    <property type="molecule type" value="Genomic_DNA"/>
</dbReference>
<dbReference type="PANTHER" id="PTHR43584">
    <property type="entry name" value="NUCLEOTIDYL TRANSFERASE"/>
    <property type="match status" value="1"/>
</dbReference>
<name>A0A235BPI4_UNCW3</name>
<evidence type="ECO:0008006" key="6">
    <source>
        <dbReference type="Google" id="ProtNLM"/>
    </source>
</evidence>
<proteinExistence type="predicted"/>
<evidence type="ECO:0000313" key="5">
    <source>
        <dbReference type="Proteomes" id="UP000215215"/>
    </source>
</evidence>
<dbReference type="SUPFAM" id="SSF51161">
    <property type="entry name" value="Trimeric LpxA-like enzymes"/>
    <property type="match status" value="1"/>
</dbReference>
<dbReference type="Proteomes" id="UP000215215">
    <property type="component" value="Unassembled WGS sequence"/>
</dbReference>
<dbReference type="GO" id="GO:0016746">
    <property type="term" value="F:acyltransferase activity"/>
    <property type="evidence" value="ECO:0007669"/>
    <property type="project" value="UniProtKB-KW"/>
</dbReference>
<evidence type="ECO:0000313" key="3">
    <source>
        <dbReference type="EMBL" id="OYD14134.1"/>
    </source>
</evidence>
<dbReference type="AlphaFoldDB" id="A0A235BPI4"/>
<organism evidence="3 5">
    <name type="scientific">candidate division WOR-3 bacterium JGI_Cruoil_03_44_89</name>
    <dbReference type="NCBI Taxonomy" id="1973748"/>
    <lineage>
        <taxon>Bacteria</taxon>
        <taxon>Bacteria division WOR-3</taxon>
    </lineage>
</organism>
<dbReference type="GO" id="GO:0016779">
    <property type="term" value="F:nucleotidyltransferase activity"/>
    <property type="evidence" value="ECO:0007669"/>
    <property type="project" value="UniProtKB-ARBA"/>
</dbReference>
<evidence type="ECO:0000256" key="2">
    <source>
        <dbReference type="ARBA" id="ARBA00023315"/>
    </source>
</evidence>
<keyword evidence="1" id="KW-0808">Transferase</keyword>
<evidence type="ECO:0000313" key="4">
    <source>
        <dbReference type="EMBL" id="OYD14452.1"/>
    </source>
</evidence>
<keyword evidence="2" id="KW-0012">Acyltransferase</keyword>
<dbReference type="PANTHER" id="PTHR43584:SF9">
    <property type="entry name" value="TRANSFERASE HEXAPEPTIDE REPEAT CONTAINING PROTEIN"/>
    <property type="match status" value="1"/>
</dbReference>
<accession>A0A235BPI4</accession>
<evidence type="ECO:0000256" key="1">
    <source>
        <dbReference type="ARBA" id="ARBA00022679"/>
    </source>
</evidence>
<dbReference type="Pfam" id="PF13562">
    <property type="entry name" value="NTP_transf_4"/>
    <property type="match status" value="1"/>
</dbReference>
<dbReference type="NCBIfam" id="TIGR03991">
    <property type="entry name" value="alt_bact_glmU"/>
    <property type="match status" value="1"/>
</dbReference>
<reference evidence="3 5" key="1">
    <citation type="submission" date="2017-07" db="EMBL/GenBank/DDBJ databases">
        <title>Recovery of genomes from metagenomes via a dereplication, aggregation, and scoring strategy.</title>
        <authorList>
            <person name="Sieber C.M."/>
            <person name="Probst A.J."/>
            <person name="Sharrar A."/>
            <person name="Thomas B.C."/>
            <person name="Hess M."/>
            <person name="Tringe S.G."/>
            <person name="Banfield J.F."/>
        </authorList>
    </citation>
    <scope>NUCLEOTIDE SEQUENCE [LARGE SCALE GENOMIC DNA]</scope>
    <source>
        <strain evidence="3">JGI_Cruoil_03_44_89</strain>
    </source>
</reference>
<dbReference type="InterPro" id="IPR011004">
    <property type="entry name" value="Trimer_LpxA-like_sf"/>
</dbReference>
<sequence length="370" mass="41863">MDSKVYIYEGDKWRNLLPLTYLHPVFDLVCGMWSGIERMERLYGEVIPISRFHTNKRGRGLYINGGAVFYTKIPLEGDEEIFKNKDEIIAYRSKDGRLPRNARTTEIDAVLNKYPWDFIQVNKELIRRDFEYGNFLNVSTEDIVVDGDPKLCHIENGAKIYNGVYFNTENGPIYICKDAQVRPPTVVYGPVYIGEGTIIDGAKVREGCHIGRRCRIGGEVEESIFLSFSNKHHEGFVGHSYIGEWVNLGALTTTSDLKNNYGNVRINLPSGTIDTGLLKLGSIIGDHTKTGIGTLLTTGCMIGIFCNLYGGGTFDKYLKSFSWGTPGEFTVHRIDKAIETAKKVMKRRGITPTEEYIEKIRDVFEIVRRS</sequence>
<comment type="caution">
    <text evidence="3">The sequence shown here is derived from an EMBL/GenBank/DDBJ whole genome shotgun (WGS) entry which is preliminary data.</text>
</comment>
<dbReference type="EMBL" id="NOZQ01000203">
    <property type="protein sequence ID" value="OYD14134.1"/>
    <property type="molecule type" value="Genomic_DNA"/>
</dbReference>
<dbReference type="InterPro" id="IPR023917">
    <property type="entry name" value="Bifunctiontional_GlmU_bac-type"/>
</dbReference>